<dbReference type="AlphaFoldDB" id="A0AAN7BYE9"/>
<keyword evidence="4" id="KW-1185">Reference proteome</keyword>
<reference evidence="3" key="2">
    <citation type="submission" date="2023-05" db="EMBL/GenBank/DDBJ databases">
        <authorList>
            <consortium name="Lawrence Berkeley National Laboratory"/>
            <person name="Steindorff A."/>
            <person name="Hensen N."/>
            <person name="Bonometti L."/>
            <person name="Westerberg I."/>
            <person name="Brannstrom I.O."/>
            <person name="Guillou S."/>
            <person name="Cros-Aarteil S."/>
            <person name="Calhoun S."/>
            <person name="Haridas S."/>
            <person name="Kuo A."/>
            <person name="Mondo S."/>
            <person name="Pangilinan J."/>
            <person name="Riley R."/>
            <person name="Labutti K."/>
            <person name="Andreopoulos B."/>
            <person name="Lipzen A."/>
            <person name="Chen C."/>
            <person name="Yanf M."/>
            <person name="Daum C."/>
            <person name="Ng V."/>
            <person name="Clum A."/>
            <person name="Ohm R."/>
            <person name="Martin F."/>
            <person name="Silar P."/>
            <person name="Natvig D."/>
            <person name="Lalanne C."/>
            <person name="Gautier V."/>
            <person name="Ament-Velasquez S.L."/>
            <person name="Kruys A."/>
            <person name="Hutchinson M.I."/>
            <person name="Powell A.J."/>
            <person name="Barry K."/>
            <person name="Miller A.N."/>
            <person name="Grigoriev I.V."/>
            <person name="Debuchy R."/>
            <person name="Gladieux P."/>
            <person name="Thoren M.H."/>
            <person name="Johannesson H."/>
        </authorList>
    </citation>
    <scope>NUCLEOTIDE SEQUENCE</scope>
    <source>
        <strain evidence="3">CBS 990.96</strain>
    </source>
</reference>
<sequence>MATHQHHHDGLEVAQPPLEAAAYHSDPGIEVYHQADPIDHWKKQSLPAESDPNYAPLFARFSLREAPEVVPNYQDGPPHPDPPPPTPRICGIRRRVFWIVAAIVTFIVIAGAVGGGVGGHYASKSSSPQGQGASPGPNTTTSTKPTFYNLSIAALGWTDVDSVRQIRVYHTTPPNSTHRSRILESSWDSVDSKWSVQSITDPTVDGLKPGTPMTASAGYPHTNTSISLVKNVYFLQPNGKLVERQSPYKEQAGIWGYDNFSGLYAASNLSTIFSYWYQNFDTRLQVLTNFFQEIGENSLTAARYFENGTDGREWESLRHSIPIQDGSPIAAAPAGSRRDLRLYIGGTDGTMKQYPYNVETSTMGTVTETTFDLSPSTPICVSTEDNRNYFSDTTLAECARTNRGAFITHLIFFASADRQDLNLVSWNCSSGFLDQKNRIRDLLKPGRTYLGLSATPQTNLSYVDQRVYVIYAEGSGQPKMEEWQVPESGGVSGRIAPGQNGPMKLLGEVPIIL</sequence>
<feature type="transmembrane region" description="Helical" evidence="2">
    <location>
        <begin position="96"/>
        <end position="121"/>
    </location>
</feature>
<evidence type="ECO:0000256" key="1">
    <source>
        <dbReference type="SAM" id="MobiDB-lite"/>
    </source>
</evidence>
<evidence type="ECO:0000313" key="4">
    <source>
        <dbReference type="Proteomes" id="UP001301958"/>
    </source>
</evidence>
<gene>
    <name evidence="3" type="ORF">QBC38DRAFT_353556</name>
</gene>
<organism evidence="3 4">
    <name type="scientific">Podospora fimiseda</name>
    <dbReference type="NCBI Taxonomy" id="252190"/>
    <lineage>
        <taxon>Eukaryota</taxon>
        <taxon>Fungi</taxon>
        <taxon>Dikarya</taxon>
        <taxon>Ascomycota</taxon>
        <taxon>Pezizomycotina</taxon>
        <taxon>Sordariomycetes</taxon>
        <taxon>Sordariomycetidae</taxon>
        <taxon>Sordariales</taxon>
        <taxon>Podosporaceae</taxon>
        <taxon>Podospora</taxon>
    </lineage>
</organism>
<reference evidence="3" key="1">
    <citation type="journal article" date="2023" name="Mol. Phylogenet. Evol.">
        <title>Genome-scale phylogeny and comparative genomics of the fungal order Sordariales.</title>
        <authorList>
            <person name="Hensen N."/>
            <person name="Bonometti L."/>
            <person name="Westerberg I."/>
            <person name="Brannstrom I.O."/>
            <person name="Guillou S."/>
            <person name="Cros-Aarteil S."/>
            <person name="Calhoun S."/>
            <person name="Haridas S."/>
            <person name="Kuo A."/>
            <person name="Mondo S."/>
            <person name="Pangilinan J."/>
            <person name="Riley R."/>
            <person name="LaButti K."/>
            <person name="Andreopoulos B."/>
            <person name="Lipzen A."/>
            <person name="Chen C."/>
            <person name="Yan M."/>
            <person name="Daum C."/>
            <person name="Ng V."/>
            <person name="Clum A."/>
            <person name="Steindorff A."/>
            <person name="Ohm R.A."/>
            <person name="Martin F."/>
            <person name="Silar P."/>
            <person name="Natvig D.O."/>
            <person name="Lalanne C."/>
            <person name="Gautier V."/>
            <person name="Ament-Velasquez S.L."/>
            <person name="Kruys A."/>
            <person name="Hutchinson M.I."/>
            <person name="Powell A.J."/>
            <person name="Barry K."/>
            <person name="Miller A.N."/>
            <person name="Grigoriev I.V."/>
            <person name="Debuchy R."/>
            <person name="Gladieux P."/>
            <person name="Hiltunen Thoren M."/>
            <person name="Johannesson H."/>
        </authorList>
    </citation>
    <scope>NUCLEOTIDE SEQUENCE</scope>
    <source>
        <strain evidence="3">CBS 990.96</strain>
    </source>
</reference>
<proteinExistence type="predicted"/>
<feature type="region of interest" description="Disordered" evidence="1">
    <location>
        <begin position="121"/>
        <end position="142"/>
    </location>
</feature>
<dbReference type="SUPFAM" id="SSF89372">
    <property type="entry name" value="Fucose-specific lectin"/>
    <property type="match status" value="1"/>
</dbReference>
<keyword evidence="2" id="KW-1133">Transmembrane helix</keyword>
<dbReference type="Gene3D" id="2.120.10.70">
    <property type="entry name" value="Fucose-specific lectin"/>
    <property type="match status" value="1"/>
</dbReference>
<evidence type="ECO:0000256" key="2">
    <source>
        <dbReference type="SAM" id="Phobius"/>
    </source>
</evidence>
<comment type="caution">
    <text evidence="3">The sequence shown here is derived from an EMBL/GenBank/DDBJ whole genome shotgun (WGS) entry which is preliminary data.</text>
</comment>
<dbReference type="EMBL" id="MU865290">
    <property type="protein sequence ID" value="KAK4231924.1"/>
    <property type="molecule type" value="Genomic_DNA"/>
</dbReference>
<keyword evidence="2" id="KW-0812">Transmembrane</keyword>
<evidence type="ECO:0008006" key="5">
    <source>
        <dbReference type="Google" id="ProtNLM"/>
    </source>
</evidence>
<accession>A0AAN7BYE9</accession>
<keyword evidence="2" id="KW-0472">Membrane</keyword>
<evidence type="ECO:0000313" key="3">
    <source>
        <dbReference type="EMBL" id="KAK4231924.1"/>
    </source>
</evidence>
<feature type="compositionally biased region" description="Low complexity" evidence="1">
    <location>
        <begin position="122"/>
        <end position="137"/>
    </location>
</feature>
<dbReference type="Proteomes" id="UP001301958">
    <property type="component" value="Unassembled WGS sequence"/>
</dbReference>
<name>A0AAN7BYE9_9PEZI</name>
<protein>
    <recommendedName>
        <fullName evidence="5">Fucose-specific lectin</fullName>
    </recommendedName>
</protein>